<geneLocation type="plasmid" evidence="1">
    <name>p1-AD2</name>
</geneLocation>
<accession>A0A4Y1MR77</accession>
<sequence>MIDPVPTAAEGDDESGLGPYRVDLRGDIVVEKKGSVAGGMRLFAGTVGVYGPMTVDADGLTIFEGSMLNGTGTVSLATTVRDTLALDNSPGVLPAVAPVTDGGELVLCRGHRWSHRWHR</sequence>
<dbReference type="RefSeq" id="WP_075821816.1">
    <property type="nucleotide sequence ID" value="NZ_CP025062.1"/>
</dbReference>
<protein>
    <submittedName>
        <fullName evidence="1">Uncharacterized protein</fullName>
    </submittedName>
</protein>
<dbReference type="AlphaFoldDB" id="A0A4Y1MR77"/>
<proteinExistence type="predicted"/>
<name>A0A4Y1MR77_9PROT</name>
<gene>
    <name evidence="1" type="ORF">RADP37_05068</name>
</gene>
<dbReference type="EMBL" id="CP025188">
    <property type="protein sequence ID" value="AWV20457.1"/>
    <property type="molecule type" value="Genomic_DNA"/>
</dbReference>
<evidence type="ECO:0000313" key="1">
    <source>
        <dbReference type="EMBL" id="AWV20457.1"/>
    </source>
</evidence>
<reference evidence="1" key="1">
    <citation type="submission" date="2017-12" db="EMBL/GenBank/DDBJ databases">
        <authorList>
            <person name="Martens C."/>
            <person name="Dahlstrom E."/>
            <person name="Barbian K."/>
            <person name="Sykora L."/>
            <person name="Ricklefs S."/>
            <person name="Bruno D."/>
            <person name="Anzick I."/>
            <person name="Myles I."/>
            <person name="Datta S.K."/>
        </authorList>
    </citation>
    <scope>NUCLEOTIDE SEQUENCE</scope>
    <source>
        <strain evidence="1">AD2</strain>
        <plasmid evidence="1">p1-AD2</plasmid>
    </source>
</reference>
<organism evidence="1">
    <name type="scientific">Roseomonas mucosa</name>
    <dbReference type="NCBI Taxonomy" id="207340"/>
    <lineage>
        <taxon>Bacteria</taxon>
        <taxon>Pseudomonadati</taxon>
        <taxon>Pseudomonadota</taxon>
        <taxon>Alphaproteobacteria</taxon>
        <taxon>Acetobacterales</taxon>
        <taxon>Roseomonadaceae</taxon>
        <taxon>Roseomonas</taxon>
    </lineage>
</organism>
<keyword evidence="1" id="KW-0614">Plasmid</keyword>